<protein>
    <submittedName>
        <fullName evidence="2">Uncharacterized protein</fullName>
    </submittedName>
</protein>
<proteinExistence type="predicted"/>
<feature type="compositionally biased region" description="Low complexity" evidence="1">
    <location>
        <begin position="124"/>
        <end position="136"/>
    </location>
</feature>
<keyword evidence="3" id="KW-1185">Reference proteome</keyword>
<organism evidence="2 3">
    <name type="scientific">Bionectria ochroleuca</name>
    <name type="common">Gliocladium roseum</name>
    <dbReference type="NCBI Taxonomy" id="29856"/>
    <lineage>
        <taxon>Eukaryota</taxon>
        <taxon>Fungi</taxon>
        <taxon>Dikarya</taxon>
        <taxon>Ascomycota</taxon>
        <taxon>Pezizomycotina</taxon>
        <taxon>Sordariomycetes</taxon>
        <taxon>Hypocreomycetidae</taxon>
        <taxon>Hypocreales</taxon>
        <taxon>Bionectriaceae</taxon>
        <taxon>Clonostachys</taxon>
    </lineage>
</organism>
<evidence type="ECO:0000313" key="3">
    <source>
        <dbReference type="Proteomes" id="UP000766486"/>
    </source>
</evidence>
<comment type="caution">
    <text evidence="2">The sequence shown here is derived from an EMBL/GenBank/DDBJ whole genome shotgun (WGS) entry which is preliminary data.</text>
</comment>
<reference evidence="2 3" key="1">
    <citation type="submission" date="2019-06" db="EMBL/GenBank/DDBJ databases">
        <authorList>
            <person name="Broberg M."/>
        </authorList>
    </citation>
    <scope>NUCLEOTIDE SEQUENCE [LARGE SCALE GENOMIC DNA]</scope>
</reference>
<evidence type="ECO:0000313" key="2">
    <source>
        <dbReference type="EMBL" id="VUC30235.1"/>
    </source>
</evidence>
<feature type="region of interest" description="Disordered" evidence="1">
    <location>
        <begin position="109"/>
        <end position="136"/>
    </location>
</feature>
<accession>A0ABY6UGA7</accession>
<gene>
    <name evidence="2" type="ORF">CLO192961_LOCUS280857</name>
</gene>
<feature type="region of interest" description="Disordered" evidence="1">
    <location>
        <begin position="1"/>
        <end position="33"/>
    </location>
</feature>
<dbReference type="Proteomes" id="UP000766486">
    <property type="component" value="Unassembled WGS sequence"/>
</dbReference>
<sequence length="362" mass="41173">MPPKRTLSSDRATAALDSNIHGRPAKNGPTPLTAKALDKFNRKNLAESKRLWRIEKLEINRTRVAELEAKYRSRDLESEQLKRFAKGGGPNLNDLRQFSAPFSRTVYLADSSSNEQSDSEQESYESTRSSTTHSSSTKVYYGKLHQHLNDNDIYFHECRFGPRKLPEPTNLAEFRAALLSPQTPPVTFSDEDFESFRCQYENCVNETTFFEDLMPILQGPIQRQMQRLYESRFWNLDDLTDGTLEPAKPDLCHGASTRQIDVSIRQQLAGKIVPSMKDRVIVAPNFFGELKGPFAPENFDKVQILYDMALGERGQMALRNFGKTKPVYNGEGHTLGCTCNGSTLKIFAMSIWPPYKQKEVSR</sequence>
<name>A0ABY6UGA7_BIOOC</name>
<dbReference type="EMBL" id="CABFNS010000815">
    <property type="protein sequence ID" value="VUC30235.1"/>
    <property type="molecule type" value="Genomic_DNA"/>
</dbReference>
<evidence type="ECO:0000256" key="1">
    <source>
        <dbReference type="SAM" id="MobiDB-lite"/>
    </source>
</evidence>